<dbReference type="InterPro" id="IPR007011">
    <property type="entry name" value="LEA_SMP_dom"/>
</dbReference>
<feature type="transmembrane region" description="Helical" evidence="3">
    <location>
        <begin position="12"/>
        <end position="28"/>
    </location>
</feature>
<keyword evidence="6" id="KW-1185">Reference proteome</keyword>
<evidence type="ECO:0000256" key="3">
    <source>
        <dbReference type="SAM" id="Phobius"/>
    </source>
</evidence>
<dbReference type="PANTHER" id="PTHR31174:SF34">
    <property type="entry name" value="LATE EMBRYOGENESIS ABUNDANT PROTEIN 47"/>
    <property type="match status" value="1"/>
</dbReference>
<organism evidence="5 6">
    <name type="scientific">Papaver atlanticum</name>
    <dbReference type="NCBI Taxonomy" id="357466"/>
    <lineage>
        <taxon>Eukaryota</taxon>
        <taxon>Viridiplantae</taxon>
        <taxon>Streptophyta</taxon>
        <taxon>Embryophyta</taxon>
        <taxon>Tracheophyta</taxon>
        <taxon>Spermatophyta</taxon>
        <taxon>Magnoliopsida</taxon>
        <taxon>Ranunculales</taxon>
        <taxon>Papaveraceae</taxon>
        <taxon>Papaveroideae</taxon>
        <taxon>Papaver</taxon>
    </lineage>
</organism>
<dbReference type="Pfam" id="PF04927">
    <property type="entry name" value="SMP"/>
    <property type="match status" value="1"/>
</dbReference>
<dbReference type="Proteomes" id="UP001202328">
    <property type="component" value="Unassembled WGS sequence"/>
</dbReference>
<sequence length="185" mass="20129">MEMGFCSILLKPVGMTLLGVGILLRIYMRQRDGVQTAHGLNLIGRSSLLESSTGSSLLNILDAAFKLPADKEATPRDAEGVVGAEMRNNPNLVTHPGDVAASVVSAARRLNKLDQFSGFLDKSAKSPTNHKLNFLWSASGPNLTSTHANMSHLHNFWEDENNVGCCVYVPHWFQMVLDVVLGHCS</sequence>
<proteinExistence type="inferred from homology"/>
<evidence type="ECO:0000259" key="4">
    <source>
        <dbReference type="Pfam" id="PF04927"/>
    </source>
</evidence>
<comment type="caution">
    <text evidence="5">The sequence shown here is derived from an EMBL/GenBank/DDBJ whole genome shotgun (WGS) entry which is preliminary data.</text>
</comment>
<evidence type="ECO:0000313" key="5">
    <source>
        <dbReference type="EMBL" id="KAI3951705.1"/>
    </source>
</evidence>
<dbReference type="AlphaFoldDB" id="A0AAD4TDE6"/>
<keyword evidence="3" id="KW-1133">Transmembrane helix</keyword>
<dbReference type="EMBL" id="JAJJMB010002379">
    <property type="protein sequence ID" value="KAI3951705.1"/>
    <property type="molecule type" value="Genomic_DNA"/>
</dbReference>
<name>A0AAD4TDE6_9MAGN</name>
<comment type="similarity">
    <text evidence="1">Belongs to the LEA type SMP family.</text>
</comment>
<protein>
    <recommendedName>
        <fullName evidence="4">SMP domain-containing protein</fullName>
    </recommendedName>
</protein>
<evidence type="ECO:0000256" key="2">
    <source>
        <dbReference type="ARBA" id="ARBA00022737"/>
    </source>
</evidence>
<gene>
    <name evidence="5" type="ORF">MKW98_013763</name>
</gene>
<evidence type="ECO:0000313" key="6">
    <source>
        <dbReference type="Proteomes" id="UP001202328"/>
    </source>
</evidence>
<keyword evidence="3" id="KW-0812">Transmembrane</keyword>
<keyword evidence="3" id="KW-0472">Membrane</keyword>
<dbReference type="InterPro" id="IPR042971">
    <property type="entry name" value="LEA_SMP"/>
</dbReference>
<dbReference type="PANTHER" id="PTHR31174">
    <property type="entry name" value="SEED MATURATION FAMILY PROTEIN"/>
    <property type="match status" value="1"/>
</dbReference>
<reference evidence="5" key="1">
    <citation type="submission" date="2022-04" db="EMBL/GenBank/DDBJ databases">
        <title>A functionally conserved STORR gene fusion in Papaver species that diverged 16.8 million years ago.</title>
        <authorList>
            <person name="Catania T."/>
        </authorList>
    </citation>
    <scope>NUCLEOTIDE SEQUENCE</scope>
    <source>
        <strain evidence="5">S-188037</strain>
    </source>
</reference>
<keyword evidence="2" id="KW-0677">Repeat</keyword>
<accession>A0AAD4TDE6</accession>
<evidence type="ECO:0000256" key="1">
    <source>
        <dbReference type="ARBA" id="ARBA00010733"/>
    </source>
</evidence>
<feature type="domain" description="SMP" evidence="4">
    <location>
        <begin position="60"/>
        <end position="109"/>
    </location>
</feature>